<evidence type="ECO:0000313" key="2">
    <source>
        <dbReference type="Proteomes" id="UP000228767"/>
    </source>
</evidence>
<dbReference type="EMBL" id="PCYI01000025">
    <property type="protein sequence ID" value="PIR44569.1"/>
    <property type="molecule type" value="Genomic_DNA"/>
</dbReference>
<sequence>MRELKIYAATYISNLRTPFAALGVLLFSLLRGLAKIVMVELTGGGRHPWLPVLKGARALGVSGRQQSCAENTEAEEGNASV</sequence>
<comment type="caution">
    <text evidence="1">The sequence shown here is derived from an EMBL/GenBank/DDBJ whole genome shotgun (WGS) entry which is preliminary data.</text>
</comment>
<accession>A0A2H0RDF7</accession>
<dbReference type="AlphaFoldDB" id="A0A2H0RDF7"/>
<reference evidence="1 2" key="1">
    <citation type="submission" date="2017-09" db="EMBL/GenBank/DDBJ databases">
        <title>Depth-based differentiation of microbial function through sediment-hosted aquifers and enrichment of novel symbionts in the deep terrestrial subsurface.</title>
        <authorList>
            <person name="Probst A.J."/>
            <person name="Ladd B."/>
            <person name="Jarett J.K."/>
            <person name="Geller-Mcgrath D.E."/>
            <person name="Sieber C.M."/>
            <person name="Emerson J.B."/>
            <person name="Anantharaman K."/>
            <person name="Thomas B.C."/>
            <person name="Malmstrom R."/>
            <person name="Stieglmeier M."/>
            <person name="Klingl A."/>
            <person name="Woyke T."/>
            <person name="Ryan C.M."/>
            <person name="Banfield J.F."/>
        </authorList>
    </citation>
    <scope>NUCLEOTIDE SEQUENCE [LARGE SCALE GENOMIC DNA]</scope>
    <source>
        <strain evidence="1">CG10_big_fil_rev_8_21_14_0_10_51_16</strain>
    </source>
</reference>
<gene>
    <name evidence="1" type="ORF">COV10_03635</name>
</gene>
<protein>
    <submittedName>
        <fullName evidence="1">Uncharacterized protein</fullName>
    </submittedName>
</protein>
<name>A0A2H0RDF7_9BACT</name>
<proteinExistence type="predicted"/>
<organism evidence="1 2">
    <name type="scientific">Candidatus Vogelbacteria bacterium CG10_big_fil_rev_8_21_14_0_10_51_16</name>
    <dbReference type="NCBI Taxonomy" id="1975045"/>
    <lineage>
        <taxon>Bacteria</taxon>
        <taxon>Candidatus Vogeliibacteriota</taxon>
    </lineage>
</organism>
<dbReference type="Proteomes" id="UP000228767">
    <property type="component" value="Unassembled WGS sequence"/>
</dbReference>
<evidence type="ECO:0000313" key="1">
    <source>
        <dbReference type="EMBL" id="PIR44569.1"/>
    </source>
</evidence>